<dbReference type="Proteomes" id="UP000046680">
    <property type="component" value="Unassembled WGS sequence"/>
</dbReference>
<evidence type="ECO:0000313" key="3">
    <source>
        <dbReference type="EMBL" id="COY32158.1"/>
    </source>
</evidence>
<name>A0A654TW25_MYCTX</name>
<proteinExistence type="predicted"/>
<gene>
    <name evidence="2" type="ORF">ERS007657_00290</name>
    <name evidence="3" type="ORF">ERS007739_02432</name>
</gene>
<sequence>MNISNRMRIRKPTISADHTAAARVNLTGGSSGALPGTEPGTVVPLSG</sequence>
<accession>A0A654TW25</accession>
<dbReference type="AlphaFoldDB" id="A0A654TW25"/>
<evidence type="ECO:0000313" key="5">
    <source>
        <dbReference type="Proteomes" id="UP000046680"/>
    </source>
</evidence>
<feature type="region of interest" description="Disordered" evidence="1">
    <location>
        <begin position="26"/>
        <end position="47"/>
    </location>
</feature>
<dbReference type="EMBL" id="CGCX01000057">
    <property type="protein sequence ID" value="CFR66037.1"/>
    <property type="molecule type" value="Genomic_DNA"/>
</dbReference>
<reference evidence="3" key="2">
    <citation type="submission" date="2015-03" db="EMBL/GenBank/DDBJ databases">
        <authorList>
            <consortium name="Pathogen Informatics"/>
            <person name="Murphy D."/>
        </authorList>
    </citation>
    <scope>NUCLEOTIDE SEQUENCE</scope>
    <source>
        <strain evidence="3">N09902308</strain>
    </source>
</reference>
<evidence type="ECO:0000256" key="1">
    <source>
        <dbReference type="SAM" id="MobiDB-lite"/>
    </source>
</evidence>
<evidence type="ECO:0000313" key="4">
    <source>
        <dbReference type="Proteomes" id="UP000039021"/>
    </source>
</evidence>
<protein>
    <submittedName>
        <fullName evidence="2">Uncharacterized protein</fullName>
    </submittedName>
</protein>
<organism evidence="2 5">
    <name type="scientific">Mycobacterium tuberculosis</name>
    <dbReference type="NCBI Taxonomy" id="1773"/>
    <lineage>
        <taxon>Bacteria</taxon>
        <taxon>Bacillati</taxon>
        <taxon>Actinomycetota</taxon>
        <taxon>Actinomycetes</taxon>
        <taxon>Mycobacteriales</taxon>
        <taxon>Mycobacteriaceae</taxon>
        <taxon>Mycobacterium</taxon>
        <taxon>Mycobacterium tuberculosis complex</taxon>
    </lineage>
</organism>
<evidence type="ECO:0000313" key="2">
    <source>
        <dbReference type="EMBL" id="CFR66037.1"/>
    </source>
</evidence>
<dbReference type="EMBL" id="CSBK01001111">
    <property type="protein sequence ID" value="COY32158.1"/>
    <property type="molecule type" value="Genomic_DNA"/>
</dbReference>
<reference evidence="4 5" key="1">
    <citation type="submission" date="2015-03" db="EMBL/GenBank/DDBJ databases">
        <authorList>
            <consortium name="Pathogen Informatics"/>
        </authorList>
    </citation>
    <scope>NUCLEOTIDE SEQUENCE [LARGE SCALE GENOMIC DNA]</scope>
    <source>
        <strain evidence="2 5">C09601061</strain>
        <strain evidence="4">N09902308</strain>
    </source>
</reference>
<dbReference type="Proteomes" id="UP000039021">
    <property type="component" value="Unassembled WGS sequence"/>
</dbReference>